<gene>
    <name evidence="1" type="ORF">H9X80_08200</name>
</gene>
<proteinExistence type="predicted"/>
<dbReference type="SFLD" id="SFLDG01140">
    <property type="entry name" value="C2.B:_Phosphomannomutase_and_P"/>
    <property type="match status" value="1"/>
</dbReference>
<protein>
    <submittedName>
        <fullName evidence="1">HAD family phosphatase</fullName>
    </submittedName>
</protein>
<evidence type="ECO:0000313" key="2">
    <source>
        <dbReference type="Proteomes" id="UP000712527"/>
    </source>
</evidence>
<organism evidence="1 2">
    <name type="scientific">Olsenella profusa</name>
    <dbReference type="NCBI Taxonomy" id="138595"/>
    <lineage>
        <taxon>Bacteria</taxon>
        <taxon>Bacillati</taxon>
        <taxon>Actinomycetota</taxon>
        <taxon>Coriobacteriia</taxon>
        <taxon>Coriobacteriales</taxon>
        <taxon>Atopobiaceae</taxon>
        <taxon>Olsenella</taxon>
    </lineage>
</organism>
<comment type="caution">
    <text evidence="1">The sequence shown here is derived from an EMBL/GenBank/DDBJ whole genome shotgun (WGS) entry which is preliminary data.</text>
</comment>
<name>A0ABS2F416_9ACTN</name>
<dbReference type="Gene3D" id="3.30.1240.10">
    <property type="match status" value="1"/>
</dbReference>
<dbReference type="Proteomes" id="UP000712527">
    <property type="component" value="Unassembled WGS sequence"/>
</dbReference>
<dbReference type="SFLD" id="SFLDS00003">
    <property type="entry name" value="Haloacid_Dehalogenase"/>
    <property type="match status" value="1"/>
</dbReference>
<dbReference type="Gene3D" id="3.40.50.1000">
    <property type="entry name" value="HAD superfamily/HAD-like"/>
    <property type="match status" value="1"/>
</dbReference>
<dbReference type="PANTHER" id="PTHR10000">
    <property type="entry name" value="PHOSPHOSERINE PHOSPHATASE"/>
    <property type="match status" value="1"/>
</dbReference>
<dbReference type="PANTHER" id="PTHR10000:SF53">
    <property type="entry name" value="5-AMINO-6-(5-PHOSPHO-D-RIBITYLAMINO)URACIL PHOSPHATASE YBJI-RELATED"/>
    <property type="match status" value="1"/>
</dbReference>
<sequence>MLLGYEADTDLAGIRVVASDMDATLLADDKSMPAGMPERIRALNDAGVTFVAASGRPLYTLRGMFEGLDDEMGFVSDNGAAVVCRGEVVFKSLIAPETVDELLDFTLGRGLGIPTVCGLDACYVRTCDRSYDEFFHTFYRNIVYLDELEGLCARGVEVNKYTVYLPEANAVEACATEFAPSFGERLSVTCGGPVWVDVMNYGVDKGAGLARLCEHLGVSAADVAAFGDTDNDAQMLELVGHSYLMANAEARMEPHARFRAPSNNDRGVAVVTDRILAARRAQLG</sequence>
<reference evidence="1 2" key="1">
    <citation type="journal article" date="2021" name="Sci. Rep.">
        <title>The distribution of antibiotic resistance genes in chicken gut microbiota commensals.</title>
        <authorList>
            <person name="Juricova H."/>
            <person name="Matiasovicova J."/>
            <person name="Kubasova T."/>
            <person name="Cejkova D."/>
            <person name="Rychlik I."/>
        </authorList>
    </citation>
    <scope>NUCLEOTIDE SEQUENCE [LARGE SCALE GENOMIC DNA]</scope>
    <source>
        <strain evidence="1 2">An794</strain>
    </source>
</reference>
<dbReference type="CDD" id="cd07518">
    <property type="entry name" value="HAD_YbiV-Like"/>
    <property type="match status" value="1"/>
</dbReference>
<dbReference type="InterPro" id="IPR023214">
    <property type="entry name" value="HAD_sf"/>
</dbReference>
<dbReference type="InterPro" id="IPR036412">
    <property type="entry name" value="HAD-like_sf"/>
</dbReference>
<accession>A0ABS2F416</accession>
<dbReference type="EMBL" id="JACSNQ010000021">
    <property type="protein sequence ID" value="MBM6775517.1"/>
    <property type="molecule type" value="Genomic_DNA"/>
</dbReference>
<evidence type="ECO:0000313" key="1">
    <source>
        <dbReference type="EMBL" id="MBM6775517.1"/>
    </source>
</evidence>
<keyword evidence="2" id="KW-1185">Reference proteome</keyword>
<dbReference type="RefSeq" id="WP_204793852.1">
    <property type="nucleotide sequence ID" value="NZ_JACSNQ010000021.1"/>
</dbReference>
<dbReference type="Pfam" id="PF08282">
    <property type="entry name" value="Hydrolase_3"/>
    <property type="match status" value="1"/>
</dbReference>
<dbReference type="SUPFAM" id="SSF56784">
    <property type="entry name" value="HAD-like"/>
    <property type="match status" value="1"/>
</dbReference>